<comment type="caution">
    <text evidence="2">The sequence shown here is derived from an EMBL/GenBank/DDBJ whole genome shotgun (WGS) entry which is preliminary data.</text>
</comment>
<dbReference type="EMBL" id="JPKZ01002904">
    <property type="protein sequence ID" value="KHN74492.1"/>
    <property type="molecule type" value="Genomic_DNA"/>
</dbReference>
<accession>A0A0B2UZH5</accession>
<feature type="chain" id="PRO_5002077784" evidence="1">
    <location>
        <begin position="39"/>
        <end position="110"/>
    </location>
</feature>
<protein>
    <submittedName>
        <fullName evidence="2">Uncharacterized protein</fullName>
    </submittedName>
</protein>
<reference evidence="2 3" key="1">
    <citation type="submission" date="2014-11" db="EMBL/GenBank/DDBJ databases">
        <title>Genetic blueprint of the zoonotic pathogen Toxocara canis.</title>
        <authorList>
            <person name="Zhu X.-Q."/>
            <person name="Korhonen P.K."/>
            <person name="Cai H."/>
            <person name="Young N.D."/>
            <person name="Nejsum P."/>
            <person name="von Samson-Himmelstjerna G."/>
            <person name="Boag P.R."/>
            <person name="Tan P."/>
            <person name="Li Q."/>
            <person name="Min J."/>
            <person name="Yang Y."/>
            <person name="Wang X."/>
            <person name="Fang X."/>
            <person name="Hall R.S."/>
            <person name="Hofmann A."/>
            <person name="Sternberg P.W."/>
            <person name="Jex A.R."/>
            <person name="Gasser R.B."/>
        </authorList>
    </citation>
    <scope>NUCLEOTIDE SEQUENCE [LARGE SCALE GENOMIC DNA]</scope>
    <source>
        <strain evidence="2">PN_DK_2014</strain>
    </source>
</reference>
<evidence type="ECO:0000313" key="2">
    <source>
        <dbReference type="EMBL" id="KHN74492.1"/>
    </source>
</evidence>
<feature type="non-terminal residue" evidence="2">
    <location>
        <position position="1"/>
    </location>
</feature>
<organism evidence="2 3">
    <name type="scientific">Toxocara canis</name>
    <name type="common">Canine roundworm</name>
    <dbReference type="NCBI Taxonomy" id="6265"/>
    <lineage>
        <taxon>Eukaryota</taxon>
        <taxon>Metazoa</taxon>
        <taxon>Ecdysozoa</taxon>
        <taxon>Nematoda</taxon>
        <taxon>Chromadorea</taxon>
        <taxon>Rhabditida</taxon>
        <taxon>Spirurina</taxon>
        <taxon>Ascaridomorpha</taxon>
        <taxon>Ascaridoidea</taxon>
        <taxon>Toxocaridae</taxon>
        <taxon>Toxocara</taxon>
    </lineage>
</organism>
<sequence length="110" mass="11584">SSRYFAVRFSLPSSSRQPLDTKMMKLILFLLLVTPCLSCMGGGCCGRGTKTMPMAGGKAIPLGGDKLMPMGGGPAPMLKGGMPMGYKALRGSRTSADELESARHEVEKTA</sequence>
<keyword evidence="1" id="KW-0732">Signal</keyword>
<gene>
    <name evidence="2" type="ORF">Tcan_09664</name>
</gene>
<keyword evidence="3" id="KW-1185">Reference proteome</keyword>
<dbReference type="Proteomes" id="UP000031036">
    <property type="component" value="Unassembled WGS sequence"/>
</dbReference>
<evidence type="ECO:0000313" key="3">
    <source>
        <dbReference type="Proteomes" id="UP000031036"/>
    </source>
</evidence>
<dbReference type="AlphaFoldDB" id="A0A0B2UZH5"/>
<evidence type="ECO:0000256" key="1">
    <source>
        <dbReference type="SAM" id="SignalP"/>
    </source>
</evidence>
<proteinExistence type="predicted"/>
<feature type="signal peptide" evidence="1">
    <location>
        <begin position="1"/>
        <end position="38"/>
    </location>
</feature>
<name>A0A0B2UZH5_TOXCA</name>